<reference evidence="4" key="2">
    <citation type="submission" date="2015-04" db="EMBL/GenBank/DDBJ databases">
        <title>Complete genome sequence of Salinicoccus halodurans strain H3B36, isolated from the Qaidam basin of China.</title>
        <authorList>
            <person name="Ma Y."/>
            <person name="Jiang K."/>
            <person name="Xue Y."/>
        </authorList>
    </citation>
    <scope>NUCLEOTIDE SEQUENCE [LARGE SCALE GENOMIC DNA]</scope>
    <source>
        <strain evidence="4">H3B36</strain>
    </source>
</reference>
<evidence type="ECO:0000259" key="1">
    <source>
        <dbReference type="Pfam" id="PF01248"/>
    </source>
</evidence>
<reference evidence="2 4" key="1">
    <citation type="journal article" date="2015" name="Int. J. Syst. Evol. Microbiol.">
        <title>Complete genome sequence of Salinicoccus halodurans H3B36, isolated from the Qaidam Basin in China.</title>
        <authorList>
            <person name="Jiang K."/>
            <person name="Xue Y."/>
            <person name="Ma Y."/>
        </authorList>
    </citation>
    <scope>NUCLEOTIDE SEQUENCE [LARGE SCALE GENOMIC DNA]</scope>
    <source>
        <strain evidence="2 4">H3B36</strain>
    </source>
</reference>
<evidence type="ECO:0000313" key="2">
    <source>
        <dbReference type="EMBL" id="AKG73793.1"/>
    </source>
</evidence>
<dbReference type="KEGG" id="shv:AAT16_05885"/>
<dbReference type="InterPro" id="IPR029064">
    <property type="entry name" value="Ribosomal_eL30-like_sf"/>
</dbReference>
<proteinExistence type="predicted"/>
<evidence type="ECO:0000313" key="5">
    <source>
        <dbReference type="Proteomes" id="UP000183090"/>
    </source>
</evidence>
<keyword evidence="3" id="KW-0689">Ribosomal protein</keyword>
<dbReference type="GO" id="GO:0005840">
    <property type="term" value="C:ribosome"/>
    <property type="evidence" value="ECO:0007669"/>
    <property type="project" value="UniProtKB-KW"/>
</dbReference>
<dbReference type="OrthoDB" id="9794863at2"/>
<dbReference type="EMBL" id="CP011366">
    <property type="protein sequence ID" value="AKG73793.1"/>
    <property type="molecule type" value="Genomic_DNA"/>
</dbReference>
<keyword evidence="3" id="KW-0687">Ribonucleoprotein</keyword>
<gene>
    <name evidence="2" type="ORF">AAT16_05885</name>
    <name evidence="3" type="ORF">SAMN05216235_0416</name>
</gene>
<dbReference type="AlphaFoldDB" id="A0A0F7HKU0"/>
<dbReference type="EMBL" id="FOTB01000001">
    <property type="protein sequence ID" value="SFK55991.1"/>
    <property type="molecule type" value="Genomic_DNA"/>
</dbReference>
<dbReference type="Gene3D" id="3.30.1330.30">
    <property type="match status" value="1"/>
</dbReference>
<dbReference type="NCBIfam" id="NF004078">
    <property type="entry name" value="PRK05583.1"/>
    <property type="match status" value="1"/>
</dbReference>
<dbReference type="InterPro" id="IPR004038">
    <property type="entry name" value="Ribosomal_eL8/eL30/eS12/Gad45"/>
</dbReference>
<feature type="domain" description="Ribosomal protein eL8/eL30/eS12/Gadd45" evidence="1">
    <location>
        <begin position="4"/>
        <end position="90"/>
    </location>
</feature>
<dbReference type="Proteomes" id="UP000183090">
    <property type="component" value="Unassembled WGS sequence"/>
</dbReference>
<accession>A0A0F7HKU0</accession>
<sequence length="102" mass="11154">MTDKVLNLLGIAKRAGRLTTGEEKTIESIRKQTAKLVFIAGDASRNTSKKVKDKCSYYNIPLIDKYSNMELSQATGASNRVVLSITDSGFGDKLLELAEKGK</sequence>
<protein>
    <submittedName>
        <fullName evidence="2">50S ribosomal protein L7ae</fullName>
    </submittedName>
    <submittedName>
        <fullName evidence="3">LSU ribosomal protein L7AE</fullName>
    </submittedName>
</protein>
<organism evidence="3 5">
    <name type="scientific">Salinicoccus halodurans</name>
    <dbReference type="NCBI Taxonomy" id="407035"/>
    <lineage>
        <taxon>Bacteria</taxon>
        <taxon>Bacillati</taxon>
        <taxon>Bacillota</taxon>
        <taxon>Bacilli</taxon>
        <taxon>Bacillales</taxon>
        <taxon>Staphylococcaceae</taxon>
        <taxon>Salinicoccus</taxon>
    </lineage>
</organism>
<evidence type="ECO:0000313" key="4">
    <source>
        <dbReference type="Proteomes" id="UP000034029"/>
    </source>
</evidence>
<dbReference type="Proteomes" id="UP000034029">
    <property type="component" value="Chromosome"/>
</dbReference>
<name>A0A0F7HKU0_9STAP</name>
<dbReference type="SUPFAM" id="SSF55315">
    <property type="entry name" value="L30e-like"/>
    <property type="match status" value="1"/>
</dbReference>
<reference evidence="3 5" key="3">
    <citation type="submission" date="2016-10" db="EMBL/GenBank/DDBJ databases">
        <authorList>
            <person name="Varghese N."/>
            <person name="Submissions S."/>
        </authorList>
    </citation>
    <scope>NUCLEOTIDE SEQUENCE [LARGE SCALE GENOMIC DNA]</scope>
    <source>
        <strain evidence="3 5">CGMCC 1.6501</strain>
    </source>
</reference>
<keyword evidence="4" id="KW-1185">Reference proteome</keyword>
<dbReference type="RefSeq" id="WP_046789981.1">
    <property type="nucleotide sequence ID" value="NZ_CP011366.1"/>
</dbReference>
<evidence type="ECO:0000313" key="3">
    <source>
        <dbReference type="EMBL" id="SFK55991.1"/>
    </source>
</evidence>
<dbReference type="Pfam" id="PF01248">
    <property type="entry name" value="Ribosomal_L7Ae"/>
    <property type="match status" value="1"/>
</dbReference>